<feature type="domain" description="Mycothiol-dependent maleylpyruvate isomerase metal-binding" evidence="1">
    <location>
        <begin position="14"/>
        <end position="126"/>
    </location>
</feature>
<sequence length="196" mass="21057">MLTVFRETLIKVCQLAGTITAQDLDRPTPCQDWDLRDLLAHQLGELTGFTEAVSTGDAPPASFDPAVVDSDRLTAQWRRATSSLLDAATAADQDKIINLAGFGKLPVATVLRMQLLDTAVHGWDIASSIGRSYRPVDAVVTDVLGFARQIATRPEASTAFDASVAATEPAEAAPDDWATALQLLGRRTAPNAEWLR</sequence>
<dbReference type="OrthoDB" id="5185819at2"/>
<dbReference type="InterPro" id="IPR017517">
    <property type="entry name" value="Maleyloyr_isom"/>
</dbReference>
<dbReference type="NCBIfam" id="TIGR03086">
    <property type="entry name" value="TIGR03086 family metal-binding protein"/>
    <property type="match status" value="1"/>
</dbReference>
<dbReference type="SUPFAM" id="SSF109854">
    <property type="entry name" value="DinB/YfiT-like putative metalloenzymes"/>
    <property type="match status" value="1"/>
</dbReference>
<dbReference type="Pfam" id="PF11716">
    <property type="entry name" value="MDMPI_N"/>
    <property type="match status" value="1"/>
</dbReference>
<name>A0A516PX79_9ACTN</name>
<dbReference type="InterPro" id="IPR017520">
    <property type="entry name" value="CHP03086"/>
</dbReference>
<evidence type="ECO:0000313" key="3">
    <source>
        <dbReference type="Proteomes" id="UP000319263"/>
    </source>
</evidence>
<proteinExistence type="predicted"/>
<dbReference type="InterPro" id="IPR024344">
    <property type="entry name" value="MDMPI_metal-binding"/>
</dbReference>
<evidence type="ECO:0000259" key="1">
    <source>
        <dbReference type="Pfam" id="PF11716"/>
    </source>
</evidence>
<accession>A0A516PX79</accession>
<evidence type="ECO:0000313" key="2">
    <source>
        <dbReference type="EMBL" id="QDP95784.1"/>
    </source>
</evidence>
<reference evidence="2 3" key="1">
    <citation type="submission" date="2019-07" db="EMBL/GenBank/DDBJ databases">
        <title>Microlunatus dokdonensis sp. nov. isolated from the rhizospheric soil of the wild plant Elymus tsukushiensis.</title>
        <authorList>
            <person name="Ghim S.-Y."/>
            <person name="Hwang Y.-J."/>
            <person name="Son J.-S."/>
            <person name="Shin J.-H."/>
        </authorList>
    </citation>
    <scope>NUCLEOTIDE SEQUENCE [LARGE SCALE GENOMIC DNA]</scope>
    <source>
        <strain evidence="2 3">KUDC0627</strain>
    </source>
</reference>
<dbReference type="KEGG" id="mik:FOE78_07630"/>
<dbReference type="GO" id="GO:0046872">
    <property type="term" value="F:metal ion binding"/>
    <property type="evidence" value="ECO:0007669"/>
    <property type="project" value="InterPro"/>
</dbReference>
<gene>
    <name evidence="2" type="ORF">FOE78_07630</name>
</gene>
<dbReference type="AlphaFoldDB" id="A0A516PX79"/>
<keyword evidence="3" id="KW-1185">Reference proteome</keyword>
<dbReference type="Proteomes" id="UP000319263">
    <property type="component" value="Chromosome"/>
</dbReference>
<dbReference type="EMBL" id="CP041692">
    <property type="protein sequence ID" value="QDP95784.1"/>
    <property type="molecule type" value="Genomic_DNA"/>
</dbReference>
<dbReference type="NCBIfam" id="TIGR03083">
    <property type="entry name" value="maleylpyruvate isomerase family mycothiol-dependent enzyme"/>
    <property type="match status" value="1"/>
</dbReference>
<dbReference type="InterPro" id="IPR034660">
    <property type="entry name" value="DinB/YfiT-like"/>
</dbReference>
<dbReference type="Gene3D" id="1.20.120.450">
    <property type="entry name" value="dinb family like domain"/>
    <property type="match status" value="1"/>
</dbReference>
<dbReference type="RefSeq" id="WP_143985752.1">
    <property type="nucleotide sequence ID" value="NZ_CP041692.1"/>
</dbReference>
<organism evidence="2 3">
    <name type="scientific">Microlunatus elymi</name>
    <dbReference type="NCBI Taxonomy" id="2596828"/>
    <lineage>
        <taxon>Bacteria</taxon>
        <taxon>Bacillati</taxon>
        <taxon>Actinomycetota</taxon>
        <taxon>Actinomycetes</taxon>
        <taxon>Propionibacteriales</taxon>
        <taxon>Propionibacteriaceae</taxon>
        <taxon>Microlunatus</taxon>
    </lineage>
</organism>
<protein>
    <submittedName>
        <fullName evidence="2">TIGR03086 family protein</fullName>
    </submittedName>
</protein>